<dbReference type="EMBL" id="MVKX01000006">
    <property type="protein sequence ID" value="OOV81958.1"/>
    <property type="molecule type" value="Genomic_DNA"/>
</dbReference>
<evidence type="ECO:0000313" key="4">
    <source>
        <dbReference type="EMBL" id="OOV81958.1"/>
    </source>
</evidence>
<protein>
    <submittedName>
        <fullName evidence="4">TetR family transcriptional regulator</fullName>
    </submittedName>
</protein>
<feature type="DNA-binding region" description="H-T-H motif" evidence="2">
    <location>
        <begin position="33"/>
        <end position="52"/>
    </location>
</feature>
<evidence type="ECO:0000259" key="3">
    <source>
        <dbReference type="PROSITE" id="PS50977"/>
    </source>
</evidence>
<dbReference type="Proteomes" id="UP000191160">
    <property type="component" value="Unassembled WGS sequence"/>
</dbReference>
<dbReference type="PANTHER" id="PTHR47752">
    <property type="entry name" value="HTH-TYPE TRANSCRIPTIONAL REPRESSOR FABR"/>
    <property type="match status" value="1"/>
</dbReference>
<organism evidence="4 5">
    <name type="scientific">Acinetobacter amyesii</name>
    <dbReference type="NCBI Taxonomy" id="2942470"/>
    <lineage>
        <taxon>Bacteria</taxon>
        <taxon>Pseudomonadati</taxon>
        <taxon>Pseudomonadota</taxon>
        <taxon>Gammaproteobacteria</taxon>
        <taxon>Moraxellales</taxon>
        <taxon>Moraxellaceae</taxon>
        <taxon>Acinetobacter</taxon>
    </lineage>
</organism>
<dbReference type="PROSITE" id="PS50977">
    <property type="entry name" value="HTH_TETR_2"/>
    <property type="match status" value="1"/>
</dbReference>
<dbReference type="InterPro" id="IPR009057">
    <property type="entry name" value="Homeodomain-like_sf"/>
</dbReference>
<feature type="domain" description="HTH tetR-type" evidence="3">
    <location>
        <begin position="9"/>
        <end position="70"/>
    </location>
</feature>
<sequence length="225" mass="25974">MSIREERKQQSRKAILDAALALSTTGRSFSSLSLREISRHVGLVPAAFYRHFQDMDELGLELVDQMALHLRNVLNQLSQQCFQAPDARTRQSLDYLFHAVEQFPEAWMFLIAERWGGSASLRQAITREFNFLSTDLAHALAQVEATQHIQSEQDLKVLGQILFELALSWAMQWIDLHRHVELPQRTDALQQFRRQAQTQVQLLFRGILHWDRSLAQIADPQNLST</sequence>
<dbReference type="GO" id="GO:0003677">
    <property type="term" value="F:DNA binding"/>
    <property type="evidence" value="ECO:0007669"/>
    <property type="project" value="UniProtKB-UniRule"/>
</dbReference>
<dbReference type="SUPFAM" id="SSF46689">
    <property type="entry name" value="Homeodomain-like"/>
    <property type="match status" value="1"/>
</dbReference>
<dbReference type="Pfam" id="PF00440">
    <property type="entry name" value="TetR_N"/>
    <property type="match status" value="1"/>
</dbReference>
<name>A0A1T1GWH4_9GAMM</name>
<evidence type="ECO:0000256" key="2">
    <source>
        <dbReference type="PROSITE-ProRule" id="PRU00335"/>
    </source>
</evidence>
<reference evidence="4 5" key="1">
    <citation type="submission" date="2017-02" db="EMBL/GenBank/DDBJ databases">
        <title>Acinetobacter sp. ANC 4945, whole genome shotgun sequencing project.</title>
        <authorList>
            <person name="Radolfova-Krizova L."/>
            <person name="Al Atrouni A."/>
            <person name="Nemec A."/>
        </authorList>
    </citation>
    <scope>NUCLEOTIDE SEQUENCE [LARGE SCALE GENOMIC DNA]</scope>
    <source>
        <strain evidence="4 5">ANC 4945</strain>
    </source>
</reference>
<accession>A0A1T1GWH4</accession>
<dbReference type="InterPro" id="IPR050692">
    <property type="entry name" value="HTH_transcr_repressor_FabR"/>
</dbReference>
<comment type="caution">
    <text evidence="4">The sequence shown here is derived from an EMBL/GenBank/DDBJ whole genome shotgun (WGS) entry which is preliminary data.</text>
</comment>
<keyword evidence="5" id="KW-1185">Reference proteome</keyword>
<dbReference type="Gene3D" id="1.10.357.10">
    <property type="entry name" value="Tetracycline Repressor, domain 2"/>
    <property type="match status" value="1"/>
</dbReference>
<dbReference type="PANTHER" id="PTHR47752:SF1">
    <property type="entry name" value="HTH-TYPE TRANSCRIPTIONAL REPRESSOR FABR"/>
    <property type="match status" value="1"/>
</dbReference>
<proteinExistence type="predicted"/>
<dbReference type="Gene3D" id="1.10.10.60">
    <property type="entry name" value="Homeodomain-like"/>
    <property type="match status" value="1"/>
</dbReference>
<evidence type="ECO:0000256" key="1">
    <source>
        <dbReference type="ARBA" id="ARBA00023125"/>
    </source>
</evidence>
<keyword evidence="1 2" id="KW-0238">DNA-binding</keyword>
<dbReference type="RefSeq" id="WP_078190635.1">
    <property type="nucleotide sequence ID" value="NZ_JAMCOZ010000006.1"/>
</dbReference>
<dbReference type="InterPro" id="IPR001647">
    <property type="entry name" value="HTH_TetR"/>
</dbReference>
<evidence type="ECO:0000313" key="5">
    <source>
        <dbReference type="Proteomes" id="UP000191160"/>
    </source>
</evidence>
<dbReference type="AlphaFoldDB" id="A0A1T1GWH4"/>
<gene>
    <name evidence="4" type="ORF">B1202_11000</name>
</gene>